<dbReference type="SMART" id="SM00891">
    <property type="entry name" value="ERCC4"/>
    <property type="match status" value="1"/>
</dbReference>
<comment type="cofactor">
    <cofactor evidence="1">
        <name>Mg(2+)</name>
        <dbReference type="ChEBI" id="CHEBI:18420"/>
    </cofactor>
</comment>
<evidence type="ECO:0000256" key="10">
    <source>
        <dbReference type="ARBA" id="ARBA00023172"/>
    </source>
</evidence>
<keyword evidence="10" id="KW-0233">DNA recombination</keyword>
<keyword evidence="17" id="KW-1185">Reference proteome</keyword>
<dbReference type="InterPro" id="IPR006166">
    <property type="entry name" value="ERCC4_domain"/>
</dbReference>
<comment type="caution">
    <text evidence="16">The sequence shown here is derived from an EMBL/GenBank/DDBJ whole genome shotgun (WGS) entry which is preliminary data.</text>
</comment>
<dbReference type="PANTHER" id="PTHR21077:SF5">
    <property type="entry name" value="CROSSOVER JUNCTION ENDONUCLEASE MMS4"/>
    <property type="match status" value="1"/>
</dbReference>
<keyword evidence="7" id="KW-0227">DNA damage</keyword>
<sequence>MTATPIIEIIDDSSIIDDTEIEIIAQEQKNDNVTETSPSIEKNNPDVSLEISVPFIDDASVSQPTLAHHFSNSNYSEIIISSQSHQDLNRDTNNLKNSYSASQPTSSSKRILDDIISDDLSFSTDDFSIDLSNKKAKKSNICSPTKKQEAIEQDSQETINDNISSSPGRQIRAVTTTENLEYRSKRSLVVSPSKTVKSSSVRPISKENSSTEVNKQLFISESSDTDMQVSTQSNNSGTNDVNNFIDHSETLSRESQPTRPSDEENEYQRLIHYIINTKKYSNEESKELFDINLKTKKLQFKTVNQTPRDNFKARESMILELSPTLLEFFNSEVPNIAEILAPAKIQKSRHDTHSMIRFFRKCDSVYDYAHDYYFPSDLRIIEENVSIFYHSAKDFFKQYKIDKRKLFDSFNDLQIKGHNIILVLHDLNAFKRELDKIEDSKYRSRVQSQINNSNETSRSNTRQSTQQFDYGMKRFDIEQRLRYIDREWNVKVHTVNSHMEFLTSLTNLTSLIGKKRTDPAIRFMKYAHLNVKSANNRKDTLKRIFQEIGRVPEAKANSISEAYPQFQSLFHDFKIGSLKAGLDGSHLMTEKLEARLYKLFTSTDPDEGLD</sequence>
<evidence type="ECO:0000259" key="15">
    <source>
        <dbReference type="SMART" id="SM00891"/>
    </source>
</evidence>
<keyword evidence="4" id="KW-0540">Nuclease</keyword>
<feature type="domain" description="ERCC4" evidence="15">
    <location>
        <begin position="318"/>
        <end position="574"/>
    </location>
</feature>
<keyword evidence="6" id="KW-0255">Endonuclease</keyword>
<dbReference type="EMBL" id="JBEVYD010000004">
    <property type="protein sequence ID" value="KAL3233789.1"/>
    <property type="molecule type" value="Genomic_DNA"/>
</dbReference>
<reference evidence="16 17" key="1">
    <citation type="submission" date="2024-05" db="EMBL/GenBank/DDBJ databases">
        <title>Long read based assembly of the Candida bracarensis genome reveals expanded adhesin content.</title>
        <authorList>
            <person name="Marcet-Houben M."/>
            <person name="Ksiezopolska E."/>
            <person name="Gabaldon T."/>
        </authorList>
    </citation>
    <scope>NUCLEOTIDE SEQUENCE [LARGE SCALE GENOMIC DNA]</scope>
    <source>
        <strain evidence="16 17">CBM6</strain>
    </source>
</reference>
<dbReference type="InterPro" id="IPR033310">
    <property type="entry name" value="Mms4/EME1/EME2"/>
</dbReference>
<name>A0ABR4NY45_9SACH</name>
<dbReference type="Pfam" id="PF02732">
    <property type="entry name" value="ERCC4"/>
    <property type="match status" value="1"/>
</dbReference>
<evidence type="ECO:0000256" key="7">
    <source>
        <dbReference type="ARBA" id="ARBA00022763"/>
    </source>
</evidence>
<dbReference type="Proteomes" id="UP001623330">
    <property type="component" value="Unassembled WGS sequence"/>
</dbReference>
<evidence type="ECO:0000313" key="16">
    <source>
        <dbReference type="EMBL" id="KAL3233789.1"/>
    </source>
</evidence>
<feature type="region of interest" description="Disordered" evidence="14">
    <location>
        <begin position="220"/>
        <end position="241"/>
    </location>
</feature>
<keyword evidence="12" id="KW-0539">Nucleus</keyword>
<comment type="similarity">
    <text evidence="3">Belongs to the EME1/MMS4 family.</text>
</comment>
<feature type="compositionally biased region" description="Low complexity" evidence="14">
    <location>
        <begin position="451"/>
        <end position="465"/>
    </location>
</feature>
<evidence type="ECO:0000256" key="12">
    <source>
        <dbReference type="ARBA" id="ARBA00023242"/>
    </source>
</evidence>
<feature type="compositionally biased region" description="Polar residues" evidence="14">
    <location>
        <begin position="91"/>
        <end position="105"/>
    </location>
</feature>
<gene>
    <name evidence="16" type="ORF">RNJ44_03829</name>
</gene>
<evidence type="ECO:0000256" key="13">
    <source>
        <dbReference type="ARBA" id="ARBA00023254"/>
    </source>
</evidence>
<protein>
    <recommendedName>
        <fullName evidence="15">ERCC4 domain-containing protein</fullName>
    </recommendedName>
</protein>
<keyword evidence="5" id="KW-0479">Metal-binding</keyword>
<dbReference type="PANTHER" id="PTHR21077">
    <property type="entry name" value="EME1 PROTEIN"/>
    <property type="match status" value="1"/>
</dbReference>
<evidence type="ECO:0000256" key="8">
    <source>
        <dbReference type="ARBA" id="ARBA00022801"/>
    </source>
</evidence>
<evidence type="ECO:0000256" key="9">
    <source>
        <dbReference type="ARBA" id="ARBA00022842"/>
    </source>
</evidence>
<proteinExistence type="inferred from homology"/>
<evidence type="ECO:0000313" key="17">
    <source>
        <dbReference type="Proteomes" id="UP001623330"/>
    </source>
</evidence>
<keyword evidence="11" id="KW-0234">DNA repair</keyword>
<accession>A0ABR4NY45</accession>
<keyword evidence="13" id="KW-0469">Meiosis</keyword>
<evidence type="ECO:0000256" key="3">
    <source>
        <dbReference type="ARBA" id="ARBA00005313"/>
    </source>
</evidence>
<evidence type="ECO:0000256" key="2">
    <source>
        <dbReference type="ARBA" id="ARBA00004123"/>
    </source>
</evidence>
<evidence type="ECO:0000256" key="1">
    <source>
        <dbReference type="ARBA" id="ARBA00001946"/>
    </source>
</evidence>
<evidence type="ECO:0000256" key="4">
    <source>
        <dbReference type="ARBA" id="ARBA00022722"/>
    </source>
</evidence>
<organism evidence="16 17">
    <name type="scientific">Nakaseomyces bracarensis</name>
    <dbReference type="NCBI Taxonomy" id="273131"/>
    <lineage>
        <taxon>Eukaryota</taxon>
        <taxon>Fungi</taxon>
        <taxon>Dikarya</taxon>
        <taxon>Ascomycota</taxon>
        <taxon>Saccharomycotina</taxon>
        <taxon>Saccharomycetes</taxon>
        <taxon>Saccharomycetales</taxon>
        <taxon>Saccharomycetaceae</taxon>
        <taxon>Nakaseomyces</taxon>
    </lineage>
</organism>
<keyword evidence="9" id="KW-0460">Magnesium</keyword>
<comment type="subcellular location">
    <subcellularLocation>
        <location evidence="2">Nucleus</location>
    </subcellularLocation>
</comment>
<evidence type="ECO:0000256" key="6">
    <source>
        <dbReference type="ARBA" id="ARBA00022759"/>
    </source>
</evidence>
<keyword evidence="8" id="KW-0378">Hydrolase</keyword>
<evidence type="ECO:0000256" key="14">
    <source>
        <dbReference type="SAM" id="MobiDB-lite"/>
    </source>
</evidence>
<evidence type="ECO:0000256" key="5">
    <source>
        <dbReference type="ARBA" id="ARBA00022723"/>
    </source>
</evidence>
<evidence type="ECO:0000256" key="11">
    <source>
        <dbReference type="ARBA" id="ARBA00023204"/>
    </source>
</evidence>
<feature type="region of interest" description="Disordered" evidence="14">
    <location>
        <begin position="89"/>
        <end position="108"/>
    </location>
</feature>
<feature type="region of interest" description="Disordered" evidence="14">
    <location>
        <begin position="445"/>
        <end position="465"/>
    </location>
</feature>